<comment type="caution">
    <text evidence="1">The sequence shown here is derived from an EMBL/GenBank/DDBJ whole genome shotgun (WGS) entry which is preliminary data.</text>
</comment>
<sequence>HDLTRGSIFSKFVMNVPCRTITAESAYPQIYEIPPI</sequence>
<gene>
    <name evidence="1" type="ORF">AVEN_55894_1</name>
</gene>
<feature type="non-terminal residue" evidence="1">
    <location>
        <position position="1"/>
    </location>
</feature>
<name>A0A4Y2U0R1_ARAVE</name>
<dbReference type="EMBL" id="BGPR01032530">
    <property type="protein sequence ID" value="GBO06103.1"/>
    <property type="molecule type" value="Genomic_DNA"/>
</dbReference>
<accession>A0A4Y2U0R1</accession>
<evidence type="ECO:0000313" key="1">
    <source>
        <dbReference type="EMBL" id="GBO06103.1"/>
    </source>
</evidence>
<evidence type="ECO:0000313" key="2">
    <source>
        <dbReference type="Proteomes" id="UP000499080"/>
    </source>
</evidence>
<proteinExistence type="predicted"/>
<protein>
    <submittedName>
        <fullName evidence="1">Uncharacterized protein</fullName>
    </submittedName>
</protein>
<reference evidence="1 2" key="1">
    <citation type="journal article" date="2019" name="Sci. Rep.">
        <title>Orb-weaving spider Araneus ventricosus genome elucidates the spidroin gene catalogue.</title>
        <authorList>
            <person name="Kono N."/>
            <person name="Nakamura H."/>
            <person name="Ohtoshi R."/>
            <person name="Moran D.A.P."/>
            <person name="Shinohara A."/>
            <person name="Yoshida Y."/>
            <person name="Fujiwara M."/>
            <person name="Mori M."/>
            <person name="Tomita M."/>
            <person name="Arakawa K."/>
        </authorList>
    </citation>
    <scope>NUCLEOTIDE SEQUENCE [LARGE SCALE GENOMIC DNA]</scope>
</reference>
<keyword evidence="2" id="KW-1185">Reference proteome</keyword>
<organism evidence="1 2">
    <name type="scientific">Araneus ventricosus</name>
    <name type="common">Orbweaver spider</name>
    <name type="synonym">Epeira ventricosa</name>
    <dbReference type="NCBI Taxonomy" id="182803"/>
    <lineage>
        <taxon>Eukaryota</taxon>
        <taxon>Metazoa</taxon>
        <taxon>Ecdysozoa</taxon>
        <taxon>Arthropoda</taxon>
        <taxon>Chelicerata</taxon>
        <taxon>Arachnida</taxon>
        <taxon>Araneae</taxon>
        <taxon>Araneomorphae</taxon>
        <taxon>Entelegynae</taxon>
        <taxon>Araneoidea</taxon>
        <taxon>Araneidae</taxon>
        <taxon>Araneus</taxon>
    </lineage>
</organism>
<dbReference type="AlphaFoldDB" id="A0A4Y2U0R1"/>
<dbReference type="Proteomes" id="UP000499080">
    <property type="component" value="Unassembled WGS sequence"/>
</dbReference>